<sequence length="398" mass="44932">MTAITNPPRRYDLDWLRVIAFGLLIFYHIGMYYVTWGWHVKSPHAGPWAEPAMMLLNPWRLSLLFFISGVALRFAADKAPAAIFARKRIVRLLVPVVFGMAVIVTPQSYFELLAKGEITPGYLDFWARYLSADKGFSVIVPTWNHLWYVVYLLVYSLIAIALMPVFRSIAAKLEGGRFEAWMDRGGILLLPALPFILFRFTLDEWFPTTHALVDDWNAHANYFMIFAYGILVAKSDAFWRVIARSWRACLCVAIALGAMLTPVWANWDALMPGHDTAIAIARAARVIYAWAAILSLLGLAQAYLNRPHPMLGYFTRAVFPYYILHQTIIVIAAVWLSGYGFSAPVEFTALVAVTTLGCGLGYHYLIRPFPLLRPLFGVFGREARREPISGYLPESAAE</sequence>
<dbReference type="GO" id="GO:0016747">
    <property type="term" value="F:acyltransferase activity, transferring groups other than amino-acyl groups"/>
    <property type="evidence" value="ECO:0007669"/>
    <property type="project" value="InterPro"/>
</dbReference>
<gene>
    <name evidence="3" type="ORF">PH603_01590</name>
</gene>
<feature type="transmembrane region" description="Helical" evidence="1">
    <location>
        <begin position="88"/>
        <end position="110"/>
    </location>
</feature>
<feature type="transmembrane region" description="Helical" evidence="1">
    <location>
        <begin position="246"/>
        <end position="267"/>
    </location>
</feature>
<evidence type="ECO:0000256" key="1">
    <source>
        <dbReference type="SAM" id="Phobius"/>
    </source>
</evidence>
<name>A0AAF0BME5_9PROT</name>
<evidence type="ECO:0000313" key="3">
    <source>
        <dbReference type="EMBL" id="WCL54450.1"/>
    </source>
</evidence>
<dbReference type="PANTHER" id="PTHR36927">
    <property type="entry name" value="BLR4337 PROTEIN"/>
    <property type="match status" value="1"/>
</dbReference>
<evidence type="ECO:0000259" key="2">
    <source>
        <dbReference type="Pfam" id="PF01757"/>
    </source>
</evidence>
<dbReference type="AlphaFoldDB" id="A0AAF0BME5"/>
<evidence type="ECO:0000313" key="4">
    <source>
        <dbReference type="Proteomes" id="UP001217500"/>
    </source>
</evidence>
<keyword evidence="1" id="KW-1133">Transmembrane helix</keyword>
<feature type="transmembrane region" description="Helical" evidence="1">
    <location>
        <begin position="58"/>
        <end position="76"/>
    </location>
</feature>
<keyword evidence="1" id="KW-0472">Membrane</keyword>
<feature type="transmembrane region" description="Helical" evidence="1">
    <location>
        <begin position="287"/>
        <end position="305"/>
    </location>
</feature>
<protein>
    <submittedName>
        <fullName evidence="3">Acyltransferase family protein</fullName>
    </submittedName>
</protein>
<feature type="transmembrane region" description="Helical" evidence="1">
    <location>
        <begin position="347"/>
        <end position="366"/>
    </location>
</feature>
<feature type="transmembrane region" description="Helical" evidence="1">
    <location>
        <begin position="317"/>
        <end position="341"/>
    </location>
</feature>
<dbReference type="PANTHER" id="PTHR36927:SF3">
    <property type="entry name" value="GLUCANS BIOSYNTHESIS PROTEIN C"/>
    <property type="match status" value="1"/>
</dbReference>
<proteinExistence type="predicted"/>
<feature type="transmembrane region" description="Helical" evidence="1">
    <location>
        <begin position="15"/>
        <end position="38"/>
    </location>
</feature>
<dbReference type="EMBL" id="CP116805">
    <property type="protein sequence ID" value="WCL54450.1"/>
    <property type="molecule type" value="Genomic_DNA"/>
</dbReference>
<dbReference type="Pfam" id="PF01757">
    <property type="entry name" value="Acyl_transf_3"/>
    <property type="match status" value="1"/>
</dbReference>
<feature type="transmembrane region" description="Helical" evidence="1">
    <location>
        <begin position="146"/>
        <end position="166"/>
    </location>
</feature>
<accession>A0AAF0BME5</accession>
<keyword evidence="4" id="KW-1185">Reference proteome</keyword>
<keyword evidence="3" id="KW-0012">Acyltransferase</keyword>
<dbReference type="KEGG" id="gso:PH603_01590"/>
<feature type="transmembrane region" description="Helical" evidence="1">
    <location>
        <begin position="186"/>
        <end position="202"/>
    </location>
</feature>
<keyword evidence="1" id="KW-0812">Transmembrane</keyword>
<organism evidence="3 4">
    <name type="scientific">Gimibacter soli</name>
    <dbReference type="NCBI Taxonomy" id="3024400"/>
    <lineage>
        <taxon>Bacteria</taxon>
        <taxon>Pseudomonadati</taxon>
        <taxon>Pseudomonadota</taxon>
        <taxon>Alphaproteobacteria</taxon>
        <taxon>Kordiimonadales</taxon>
        <taxon>Temperatibacteraceae</taxon>
        <taxon>Gimibacter</taxon>
    </lineage>
</organism>
<reference evidence="3" key="1">
    <citation type="submission" date="2023-01" db="EMBL/GenBank/DDBJ databases">
        <title>The genome sequence of Kordiimonadaceae bacterium 6D33.</title>
        <authorList>
            <person name="Liu Y."/>
        </authorList>
    </citation>
    <scope>NUCLEOTIDE SEQUENCE</scope>
    <source>
        <strain evidence="3">6D33</strain>
    </source>
</reference>
<dbReference type="Proteomes" id="UP001217500">
    <property type="component" value="Chromosome"/>
</dbReference>
<dbReference type="RefSeq" id="WP_289504169.1">
    <property type="nucleotide sequence ID" value="NZ_CP116805.1"/>
</dbReference>
<dbReference type="InterPro" id="IPR050623">
    <property type="entry name" value="Glucan_succinyl_AcylTrfase"/>
</dbReference>
<feature type="domain" description="Acyltransferase 3" evidence="2">
    <location>
        <begin position="11"/>
        <end position="361"/>
    </location>
</feature>
<keyword evidence="3" id="KW-0808">Transferase</keyword>
<feature type="transmembrane region" description="Helical" evidence="1">
    <location>
        <begin position="222"/>
        <end position="239"/>
    </location>
</feature>
<dbReference type="InterPro" id="IPR002656">
    <property type="entry name" value="Acyl_transf_3_dom"/>
</dbReference>